<sequence>MELLASVSSIDGEKYRVSTGGGVSAPIPRLSSAVRLEVENGVLEKTLPQVGDTVLCWFPGNALTDGMIIGIEEE</sequence>
<organism evidence="1 2">
    <name type="scientific">Caproicibacter fermentans</name>
    <dbReference type="NCBI Taxonomy" id="2576756"/>
    <lineage>
        <taxon>Bacteria</taxon>
        <taxon>Bacillati</taxon>
        <taxon>Bacillota</taxon>
        <taxon>Clostridia</taxon>
        <taxon>Eubacteriales</taxon>
        <taxon>Acutalibacteraceae</taxon>
        <taxon>Caproicibacter</taxon>
    </lineage>
</organism>
<protein>
    <submittedName>
        <fullName evidence="1">Uncharacterized protein</fullName>
    </submittedName>
</protein>
<dbReference type="Proteomes" id="UP000469440">
    <property type="component" value="Unassembled WGS sequence"/>
</dbReference>
<gene>
    <name evidence="1" type="ORF">CAFE_17850</name>
</gene>
<reference evidence="1 2" key="1">
    <citation type="submission" date="2019-09" db="EMBL/GenBank/DDBJ databases">
        <title>Genome sequence of Clostridium sp. EA1.</title>
        <authorList>
            <person name="Poehlein A."/>
            <person name="Bengelsdorf F.R."/>
            <person name="Daniel R."/>
        </authorList>
    </citation>
    <scope>NUCLEOTIDE SEQUENCE [LARGE SCALE GENOMIC DNA]</scope>
    <source>
        <strain evidence="1 2">EA1</strain>
    </source>
</reference>
<evidence type="ECO:0000313" key="1">
    <source>
        <dbReference type="EMBL" id="MVB11083.1"/>
    </source>
</evidence>
<dbReference type="RefSeq" id="WP_156990422.1">
    <property type="nucleotide sequence ID" value="NZ_VWXL01000052.1"/>
</dbReference>
<name>A0A6N8I0K6_9FIRM</name>
<keyword evidence="2" id="KW-1185">Reference proteome</keyword>
<proteinExistence type="predicted"/>
<dbReference type="EMBL" id="VWXL01000052">
    <property type="protein sequence ID" value="MVB11083.1"/>
    <property type="molecule type" value="Genomic_DNA"/>
</dbReference>
<accession>A0A6N8I0K6</accession>
<evidence type="ECO:0000313" key="2">
    <source>
        <dbReference type="Proteomes" id="UP000469440"/>
    </source>
</evidence>
<comment type="caution">
    <text evidence="1">The sequence shown here is derived from an EMBL/GenBank/DDBJ whole genome shotgun (WGS) entry which is preliminary data.</text>
</comment>
<dbReference type="AlphaFoldDB" id="A0A6N8I0K6"/>